<reference evidence="5" key="1">
    <citation type="submission" date="2025-08" db="UniProtKB">
        <authorList>
            <consortium name="RefSeq"/>
        </authorList>
    </citation>
    <scope>IDENTIFICATION</scope>
    <source>
        <tissue evidence="5">Testes</tissue>
    </source>
</reference>
<accession>A0ABM0GIX8</accession>
<organism evidence="4 5">
    <name type="scientific">Saccoglossus kowalevskii</name>
    <name type="common">Acorn worm</name>
    <dbReference type="NCBI Taxonomy" id="10224"/>
    <lineage>
        <taxon>Eukaryota</taxon>
        <taxon>Metazoa</taxon>
        <taxon>Hemichordata</taxon>
        <taxon>Enteropneusta</taxon>
        <taxon>Harrimaniidae</taxon>
        <taxon>Saccoglossus</taxon>
    </lineage>
</organism>
<dbReference type="Pfam" id="PF00782">
    <property type="entry name" value="DSPc"/>
    <property type="match status" value="1"/>
</dbReference>
<comment type="similarity">
    <text evidence="1">Belongs to the protein-tyrosine phosphatase family. Non-receptor class subfamily.</text>
</comment>
<dbReference type="InterPro" id="IPR000387">
    <property type="entry name" value="Tyr_Pase_dom"/>
</dbReference>
<dbReference type="PANTHER" id="PTHR46588:SF1">
    <property type="entry name" value="SERINE_THREONINE_TYROSINE-INTERACTING PROTEIN"/>
    <property type="match status" value="1"/>
</dbReference>
<evidence type="ECO:0000256" key="1">
    <source>
        <dbReference type="ARBA" id="ARBA00009649"/>
    </source>
</evidence>
<dbReference type="CDD" id="cd14522">
    <property type="entry name" value="DSP_STYX"/>
    <property type="match status" value="1"/>
</dbReference>
<dbReference type="PROSITE" id="PS50056">
    <property type="entry name" value="TYR_PHOSPHATASE_2"/>
    <property type="match status" value="1"/>
</dbReference>
<dbReference type="InterPro" id="IPR029021">
    <property type="entry name" value="Prot-tyrosine_phosphatase-like"/>
</dbReference>
<dbReference type="RefSeq" id="XP_002730853.1">
    <property type="nucleotide sequence ID" value="XM_002730807.2"/>
</dbReference>
<dbReference type="PROSITE" id="PS50054">
    <property type="entry name" value="TYR_PHOSPHATASE_DUAL"/>
    <property type="match status" value="1"/>
</dbReference>
<dbReference type="SUPFAM" id="SSF52799">
    <property type="entry name" value="(Phosphotyrosine protein) phosphatases II"/>
    <property type="match status" value="1"/>
</dbReference>
<evidence type="ECO:0000259" key="3">
    <source>
        <dbReference type="PROSITE" id="PS50056"/>
    </source>
</evidence>
<gene>
    <name evidence="5" type="primary">LOC100371657</name>
</gene>
<feature type="domain" description="Tyrosine specific protein phosphatases" evidence="3">
    <location>
        <begin position="103"/>
        <end position="160"/>
    </location>
</feature>
<dbReference type="Gene3D" id="3.90.190.10">
    <property type="entry name" value="Protein tyrosine phosphatase superfamily"/>
    <property type="match status" value="1"/>
</dbReference>
<dbReference type="InterPro" id="IPR052449">
    <property type="entry name" value="STYX-Interacting_Phosphatase"/>
</dbReference>
<sequence length="216" mass="24559">MSSDFHFAMGGLRFPVLPGEEEESLEWAYTMRREMQEITTGLFLGPYAAAMKSKKQALKDMHITHIVCVRQQIEANFIKPNFSDDFIYLVLDVADKPTENIIKHFVLAKEFIDNCFNLGGRVLVHGNAGISRSAALVIAYVMETYGLTYRDAFRYVQQRRFCINPNEGFVHQLMEYEAIYQARLMTGSLEEDSLVLNCASGMSGVKRGLDDDESME</sequence>
<feature type="domain" description="Tyrosine-protein phosphatase" evidence="2">
    <location>
        <begin position="34"/>
        <end position="182"/>
    </location>
</feature>
<evidence type="ECO:0000313" key="5">
    <source>
        <dbReference type="RefSeq" id="XP_002730853.1"/>
    </source>
</evidence>
<proteinExistence type="inferred from homology"/>
<dbReference type="SMART" id="SM00195">
    <property type="entry name" value="DSPc"/>
    <property type="match status" value="1"/>
</dbReference>
<dbReference type="InterPro" id="IPR020422">
    <property type="entry name" value="TYR_PHOSPHATASE_DUAL_dom"/>
</dbReference>
<dbReference type="InterPro" id="IPR000340">
    <property type="entry name" value="Dual-sp_phosphatase_cat-dom"/>
</dbReference>
<dbReference type="Proteomes" id="UP000694865">
    <property type="component" value="Unplaced"/>
</dbReference>
<dbReference type="GeneID" id="100371657"/>
<evidence type="ECO:0000259" key="2">
    <source>
        <dbReference type="PROSITE" id="PS50054"/>
    </source>
</evidence>
<dbReference type="PANTHER" id="PTHR46588">
    <property type="entry name" value="SERINE/THREONINE/TYROSINE-INTERACTING PROTEIN"/>
    <property type="match status" value="1"/>
</dbReference>
<protein>
    <submittedName>
        <fullName evidence="5">Serine/threonine/tyrosine-interacting protein A-like</fullName>
    </submittedName>
</protein>
<evidence type="ECO:0000313" key="4">
    <source>
        <dbReference type="Proteomes" id="UP000694865"/>
    </source>
</evidence>
<name>A0ABM0GIX8_SACKO</name>
<keyword evidence="4" id="KW-1185">Reference proteome</keyword>